<evidence type="ECO:0000256" key="1">
    <source>
        <dbReference type="SAM" id="MobiDB-lite"/>
    </source>
</evidence>
<evidence type="ECO:0000313" key="3">
    <source>
        <dbReference type="Proteomes" id="UP001172737"/>
    </source>
</evidence>
<protein>
    <submittedName>
        <fullName evidence="2">Uncharacterized protein</fullName>
    </submittedName>
</protein>
<gene>
    <name evidence="2" type="ORF">QQX10_11425</name>
</gene>
<name>A0AAW7M497_9MICO</name>
<proteinExistence type="predicted"/>
<dbReference type="AlphaFoldDB" id="A0AAW7M497"/>
<dbReference type="Proteomes" id="UP001172737">
    <property type="component" value="Unassembled WGS sequence"/>
</dbReference>
<reference evidence="2" key="1">
    <citation type="submission" date="2023-06" db="EMBL/GenBank/DDBJ databases">
        <title>Sysu t00039.</title>
        <authorList>
            <person name="Gao L."/>
            <person name="Fang B.-Z."/>
            <person name="Li W.-J."/>
        </authorList>
    </citation>
    <scope>NUCLEOTIDE SEQUENCE</scope>
    <source>
        <strain evidence="2">SYSU T00039</strain>
    </source>
</reference>
<feature type="region of interest" description="Disordered" evidence="1">
    <location>
        <begin position="58"/>
        <end position="93"/>
    </location>
</feature>
<comment type="caution">
    <text evidence="2">The sequence shown here is derived from an EMBL/GenBank/DDBJ whole genome shotgun (WGS) entry which is preliminary data.</text>
</comment>
<dbReference type="RefSeq" id="WP_301121279.1">
    <property type="nucleotide sequence ID" value="NZ_JAUHPX010000007.1"/>
</dbReference>
<evidence type="ECO:0000313" key="2">
    <source>
        <dbReference type="EMBL" id="MDN4488774.1"/>
    </source>
</evidence>
<dbReference type="EMBL" id="JAUHPX010000007">
    <property type="protein sequence ID" value="MDN4488774.1"/>
    <property type="molecule type" value="Genomic_DNA"/>
</dbReference>
<organism evidence="2 3">
    <name type="scientific">Demequina lignilytica</name>
    <dbReference type="NCBI Taxonomy" id="3051663"/>
    <lineage>
        <taxon>Bacteria</taxon>
        <taxon>Bacillati</taxon>
        <taxon>Actinomycetota</taxon>
        <taxon>Actinomycetes</taxon>
        <taxon>Micrococcales</taxon>
        <taxon>Demequinaceae</taxon>
        <taxon>Demequina</taxon>
    </lineage>
</organism>
<accession>A0AAW7M497</accession>
<keyword evidence="3" id="KW-1185">Reference proteome</keyword>
<sequence>MAQTKRIDKLLAAAFPGLVAAGGLCGAGVYFNSALLWPELGFSGAAVLVSWTQMRRESQGAVEARDPGVATASVTPRARGGRNEPARSEQNNP</sequence>